<keyword evidence="1" id="KW-0472">Membrane</keyword>
<keyword evidence="1" id="KW-1133">Transmembrane helix</keyword>
<dbReference type="EMBL" id="JBHSEK010000004">
    <property type="protein sequence ID" value="MFC4489664.1"/>
    <property type="molecule type" value="Genomic_DNA"/>
</dbReference>
<comment type="caution">
    <text evidence="2">The sequence shown here is derived from an EMBL/GenBank/DDBJ whole genome shotgun (WGS) entry which is preliminary data.</text>
</comment>
<name>A0ABV8ZQ88_9NEIS</name>
<keyword evidence="3" id="KW-1185">Reference proteome</keyword>
<proteinExistence type="predicted"/>
<evidence type="ECO:0008006" key="4">
    <source>
        <dbReference type="Google" id="ProtNLM"/>
    </source>
</evidence>
<keyword evidence="1" id="KW-0812">Transmembrane</keyword>
<feature type="transmembrane region" description="Helical" evidence="1">
    <location>
        <begin position="12"/>
        <end position="36"/>
    </location>
</feature>
<dbReference type="Proteomes" id="UP001595999">
    <property type="component" value="Unassembled WGS sequence"/>
</dbReference>
<evidence type="ECO:0000313" key="2">
    <source>
        <dbReference type="EMBL" id="MFC4489664.1"/>
    </source>
</evidence>
<protein>
    <recommendedName>
        <fullName evidence="4">PH domain-containing protein</fullName>
    </recommendedName>
</protein>
<reference evidence="3" key="1">
    <citation type="journal article" date="2019" name="Int. J. Syst. Evol. Microbiol.">
        <title>The Global Catalogue of Microorganisms (GCM) 10K type strain sequencing project: providing services to taxonomists for standard genome sequencing and annotation.</title>
        <authorList>
            <consortium name="The Broad Institute Genomics Platform"/>
            <consortium name="The Broad Institute Genome Sequencing Center for Infectious Disease"/>
            <person name="Wu L."/>
            <person name="Ma J."/>
        </authorList>
    </citation>
    <scope>NUCLEOTIDE SEQUENCE [LARGE SCALE GENOMIC DNA]</scope>
    <source>
        <strain evidence="3">CGMCC 4.7608</strain>
    </source>
</reference>
<evidence type="ECO:0000256" key="1">
    <source>
        <dbReference type="SAM" id="Phobius"/>
    </source>
</evidence>
<gene>
    <name evidence="2" type="ORF">ACFO0R_08515</name>
</gene>
<dbReference type="RefSeq" id="WP_231465286.1">
    <property type="nucleotide sequence ID" value="NZ_JAJOHW010000182.1"/>
</dbReference>
<sequence>MTDLHSSSQTLLTGFRIVFHTQLIVLPVSIAMSWVLYHDPHGGMHQDLIGSCVLLLGINLMAFVAGCGVFLQRVRLDWLGRKIAYVGVETEYRWREVDVAAIDAVRFLTYGQGNRGVVDRLWLKADTHPRGGLRLLDSRVSPLFKRRPSPLFSLVVEFVRAQNPEASLPPTLV</sequence>
<organism evidence="2 3">
    <name type="scientific">Chromobacterium aquaticum</name>
    <dbReference type="NCBI Taxonomy" id="467180"/>
    <lineage>
        <taxon>Bacteria</taxon>
        <taxon>Pseudomonadati</taxon>
        <taxon>Pseudomonadota</taxon>
        <taxon>Betaproteobacteria</taxon>
        <taxon>Neisseriales</taxon>
        <taxon>Chromobacteriaceae</taxon>
        <taxon>Chromobacterium</taxon>
    </lineage>
</organism>
<evidence type="ECO:0000313" key="3">
    <source>
        <dbReference type="Proteomes" id="UP001595999"/>
    </source>
</evidence>
<feature type="transmembrane region" description="Helical" evidence="1">
    <location>
        <begin position="48"/>
        <end position="71"/>
    </location>
</feature>
<accession>A0ABV8ZQ88</accession>